<evidence type="ECO:0000256" key="6">
    <source>
        <dbReference type="ARBA" id="ARBA00023212"/>
    </source>
</evidence>
<evidence type="ECO:0000256" key="11">
    <source>
        <dbReference type="ARBA" id="ARBA00041517"/>
    </source>
</evidence>
<feature type="domain" description="Dynein regulatory complex protein 1/2 N-terminal" evidence="15">
    <location>
        <begin position="25"/>
        <end position="102"/>
    </location>
</feature>
<feature type="coiled-coil region" evidence="13">
    <location>
        <begin position="418"/>
        <end position="459"/>
    </location>
</feature>
<comment type="subcellular location">
    <subcellularLocation>
        <location evidence="1">Cytoplasm</location>
        <location evidence="1">Cytoskeleton</location>
        <location evidence="1">Flagellum axoneme</location>
    </subcellularLocation>
    <subcellularLocation>
        <location evidence="8">Cytoplasm</location>
        <location evidence="8">Cytoskeleton</location>
        <location evidence="8">Flagellum basal body</location>
    </subcellularLocation>
</comment>
<dbReference type="Proteomes" id="UP000261360">
    <property type="component" value="Unplaced"/>
</dbReference>
<reference evidence="16" key="2">
    <citation type="submission" date="2025-09" db="UniProtKB">
        <authorList>
            <consortium name="Ensembl"/>
        </authorList>
    </citation>
    <scope>IDENTIFICATION</scope>
</reference>
<evidence type="ECO:0000256" key="1">
    <source>
        <dbReference type="ARBA" id="ARBA00004611"/>
    </source>
</evidence>
<keyword evidence="2" id="KW-0963">Cytoplasm</keyword>
<keyword evidence="5" id="KW-0969">Cilium</keyword>
<evidence type="ECO:0000313" key="16">
    <source>
        <dbReference type="Ensembl" id="ENSSLDP00000025744.1"/>
    </source>
</evidence>
<evidence type="ECO:0000259" key="15">
    <source>
        <dbReference type="Pfam" id="PF14772"/>
    </source>
</evidence>
<feature type="region of interest" description="Disordered" evidence="14">
    <location>
        <begin position="1"/>
        <end position="20"/>
    </location>
</feature>
<evidence type="ECO:0000256" key="8">
    <source>
        <dbReference type="ARBA" id="ARBA00037841"/>
    </source>
</evidence>
<keyword evidence="17" id="KW-1185">Reference proteome</keyword>
<reference evidence="16" key="1">
    <citation type="submission" date="2025-08" db="UniProtKB">
        <authorList>
            <consortium name="Ensembl"/>
        </authorList>
    </citation>
    <scope>IDENTIFICATION</scope>
</reference>
<evidence type="ECO:0000256" key="13">
    <source>
        <dbReference type="SAM" id="Coils"/>
    </source>
</evidence>
<dbReference type="InterPro" id="IPR039750">
    <property type="entry name" value="DRC1/DRC2"/>
</dbReference>
<keyword evidence="3" id="KW-0282">Flagellum</keyword>
<evidence type="ECO:0000256" key="9">
    <source>
        <dbReference type="ARBA" id="ARBA00038424"/>
    </source>
</evidence>
<comment type="similarity">
    <text evidence="9">Belongs to the DRC2 family.</text>
</comment>
<protein>
    <recommendedName>
        <fullName evidence="10">Dynein regulatory complex subunit 2</fullName>
    </recommendedName>
    <alternativeName>
        <fullName evidence="11">Coiled-coil domain-containing protein 65</fullName>
    </alternativeName>
</protein>
<feature type="region of interest" description="Disordered" evidence="14">
    <location>
        <begin position="302"/>
        <end position="327"/>
    </location>
</feature>
<dbReference type="GO" id="GO:0070286">
    <property type="term" value="P:axonemal dynein complex assembly"/>
    <property type="evidence" value="ECO:0007669"/>
    <property type="project" value="InterPro"/>
</dbReference>
<evidence type="ECO:0000256" key="14">
    <source>
        <dbReference type="SAM" id="MobiDB-lite"/>
    </source>
</evidence>
<keyword evidence="6" id="KW-0206">Cytoskeleton</keyword>
<dbReference type="STRING" id="1841481.ENSSLDP00000025744"/>
<dbReference type="AlphaFoldDB" id="A0A3B4YSQ6"/>
<evidence type="ECO:0000256" key="4">
    <source>
        <dbReference type="ARBA" id="ARBA00023054"/>
    </source>
</evidence>
<name>A0A3B4YSQ6_SERLL</name>
<comment type="function">
    <text evidence="12">Component of the nexin-dynein regulatory complex (N-DRC), a key regulator of ciliary/flagellar motility which maintains the alignment and integrity of the distal axoneme and regulates microtubule sliding in motile axonemes. Plays a critical role in the assembly of N-DRC and also stabilizes the assembly of multiple inner dynein arms and radial spokes. Coassembles with DRC1 to form a central scaffold needed for assembly of the N-DRC and its attachment to the outer doublet microtubules.</text>
</comment>
<dbReference type="PANTHER" id="PTHR21625">
    <property type="entry name" value="NYD-SP28 PROTEIN"/>
    <property type="match status" value="1"/>
</dbReference>
<dbReference type="InterPro" id="IPR039505">
    <property type="entry name" value="DRC1/2_N"/>
</dbReference>
<dbReference type="GO" id="GO:0003352">
    <property type="term" value="P:regulation of cilium movement"/>
    <property type="evidence" value="ECO:0007669"/>
    <property type="project" value="TreeGrafter"/>
</dbReference>
<evidence type="ECO:0000313" key="17">
    <source>
        <dbReference type="Proteomes" id="UP000261360"/>
    </source>
</evidence>
<evidence type="ECO:0000256" key="12">
    <source>
        <dbReference type="ARBA" id="ARBA00045865"/>
    </source>
</evidence>
<dbReference type="GO" id="GO:0060285">
    <property type="term" value="P:cilium-dependent cell motility"/>
    <property type="evidence" value="ECO:0007669"/>
    <property type="project" value="TreeGrafter"/>
</dbReference>
<dbReference type="Pfam" id="PF14772">
    <property type="entry name" value="NYD-SP28"/>
    <property type="match status" value="1"/>
</dbReference>
<dbReference type="GeneTree" id="ENSGT00940000153804"/>
<accession>A0A3B4YSQ6</accession>
<dbReference type="Ensembl" id="ENSSLDT00000026539.1">
    <property type="protein sequence ID" value="ENSSLDP00000025744.1"/>
    <property type="gene ID" value="ENSSLDG00000020029.1"/>
</dbReference>
<proteinExistence type="inferred from homology"/>
<dbReference type="PANTHER" id="PTHR21625:SF0">
    <property type="entry name" value="DYNEIN REGULATORY COMPLEX SUBUNIT 2"/>
    <property type="match status" value="1"/>
</dbReference>
<feature type="region of interest" description="Disordered" evidence="14">
    <location>
        <begin position="388"/>
        <end position="418"/>
    </location>
</feature>
<evidence type="ECO:0000256" key="2">
    <source>
        <dbReference type="ARBA" id="ARBA00022490"/>
    </source>
</evidence>
<feature type="compositionally biased region" description="Basic and acidic residues" evidence="14">
    <location>
        <begin position="397"/>
        <end position="413"/>
    </location>
</feature>
<evidence type="ECO:0000256" key="5">
    <source>
        <dbReference type="ARBA" id="ARBA00023069"/>
    </source>
</evidence>
<evidence type="ECO:0000256" key="10">
    <source>
        <dbReference type="ARBA" id="ARBA00040899"/>
    </source>
</evidence>
<organism evidence="16 17">
    <name type="scientific">Seriola lalandi dorsalis</name>
    <dbReference type="NCBI Taxonomy" id="1841481"/>
    <lineage>
        <taxon>Eukaryota</taxon>
        <taxon>Metazoa</taxon>
        <taxon>Chordata</taxon>
        <taxon>Craniata</taxon>
        <taxon>Vertebrata</taxon>
        <taxon>Euteleostomi</taxon>
        <taxon>Actinopterygii</taxon>
        <taxon>Neopterygii</taxon>
        <taxon>Teleostei</taxon>
        <taxon>Neoteleostei</taxon>
        <taxon>Acanthomorphata</taxon>
        <taxon>Carangaria</taxon>
        <taxon>Carangiformes</taxon>
        <taxon>Carangidae</taxon>
        <taxon>Seriola</taxon>
    </lineage>
</organism>
<evidence type="ECO:0000256" key="7">
    <source>
        <dbReference type="ARBA" id="ARBA00023273"/>
    </source>
</evidence>
<sequence length="510" mass="58781">MPKKAKKGGGGKGGGRTERLEFLQQRAQAEEEMAKKREETLAQFLKDKLEKEEKNTAENLRKLNEGWRAILRQTRDPELRQEISIFSQTFERQLEGLDSVIKVGRCCAIQPVLHTDINVFALSTPLPVSLFVVQDLVCDLQEKERQSAHGRRAHLQRLEHLWALHEKWMMFVQQHWENGMQQLSSRFNSEGKQMSAHSQQQRADLEDAVLTVEQQHKEVMVEIHSLHSNCIGAYEKALKQRDGKETLKEESLQIQEALLFCCRKKEEVENLVTREQLYFHITAENMKEVKELQESVIQLREKLNSSQTENESKEQDLMASSNEVNKKNDELRQQLSQGRSAARKQLMHLTIQSNNAIRKLQAVIAKGEKVLRVAEMCRKLERKHEKVLTSSSSAAAENHRSVTEEEEPAKESSEFPELQQLRQRVNTALLLRHALKKQREDLSRQNQQLRLQLRQQVDDMNTSDRALDAHHALLTVSRAPTTALPLNTTSRRNITRAVHAVKHTASPKKI</sequence>
<dbReference type="GO" id="GO:0005858">
    <property type="term" value="C:axonemal dynein complex"/>
    <property type="evidence" value="ECO:0007669"/>
    <property type="project" value="InterPro"/>
</dbReference>
<evidence type="ECO:0000256" key="3">
    <source>
        <dbReference type="ARBA" id="ARBA00022846"/>
    </source>
</evidence>
<keyword evidence="4 13" id="KW-0175">Coiled coil</keyword>
<keyword evidence="7" id="KW-0966">Cell projection</keyword>